<keyword evidence="2" id="KW-1185">Reference proteome</keyword>
<gene>
    <name evidence="1" type="ORF">M9458_014193</name>
</gene>
<dbReference type="Proteomes" id="UP001529510">
    <property type="component" value="Unassembled WGS sequence"/>
</dbReference>
<sequence length="71" mass="7814">MERAEEPLTVNAPEIRQPAVPCHPSLENSTMANLNRSKETVFSLVQVKGTWKRKAGQNVKQGIKGRVSAAK</sequence>
<name>A0ABD0R105_CIRMR</name>
<organism evidence="1 2">
    <name type="scientific">Cirrhinus mrigala</name>
    <name type="common">Mrigala</name>
    <dbReference type="NCBI Taxonomy" id="683832"/>
    <lineage>
        <taxon>Eukaryota</taxon>
        <taxon>Metazoa</taxon>
        <taxon>Chordata</taxon>
        <taxon>Craniata</taxon>
        <taxon>Vertebrata</taxon>
        <taxon>Euteleostomi</taxon>
        <taxon>Actinopterygii</taxon>
        <taxon>Neopterygii</taxon>
        <taxon>Teleostei</taxon>
        <taxon>Ostariophysi</taxon>
        <taxon>Cypriniformes</taxon>
        <taxon>Cyprinidae</taxon>
        <taxon>Labeoninae</taxon>
        <taxon>Labeonini</taxon>
        <taxon>Cirrhinus</taxon>
    </lineage>
</organism>
<evidence type="ECO:0000313" key="2">
    <source>
        <dbReference type="Proteomes" id="UP001529510"/>
    </source>
</evidence>
<protein>
    <submittedName>
        <fullName evidence="1">Uncharacterized protein</fullName>
    </submittedName>
</protein>
<accession>A0ABD0R105</accession>
<evidence type="ECO:0000313" key="1">
    <source>
        <dbReference type="EMBL" id="KAL0191495.1"/>
    </source>
</evidence>
<dbReference type="EMBL" id="JAMKFB020000006">
    <property type="protein sequence ID" value="KAL0191495.1"/>
    <property type="molecule type" value="Genomic_DNA"/>
</dbReference>
<reference evidence="1 2" key="1">
    <citation type="submission" date="2024-05" db="EMBL/GenBank/DDBJ databases">
        <title>Genome sequencing and assembly of Indian major carp, Cirrhinus mrigala (Hamilton, 1822).</title>
        <authorList>
            <person name="Mohindra V."/>
            <person name="Chowdhury L.M."/>
            <person name="Lal K."/>
            <person name="Jena J.K."/>
        </authorList>
    </citation>
    <scope>NUCLEOTIDE SEQUENCE [LARGE SCALE GENOMIC DNA]</scope>
    <source>
        <strain evidence="1">CM1030</strain>
        <tissue evidence="1">Blood</tissue>
    </source>
</reference>
<proteinExistence type="predicted"/>
<feature type="non-terminal residue" evidence="1">
    <location>
        <position position="71"/>
    </location>
</feature>
<comment type="caution">
    <text evidence="1">The sequence shown here is derived from an EMBL/GenBank/DDBJ whole genome shotgun (WGS) entry which is preliminary data.</text>
</comment>
<dbReference type="AlphaFoldDB" id="A0ABD0R105"/>